<keyword evidence="1" id="KW-0597">Phosphoprotein</keyword>
<dbReference type="Gene3D" id="1.10.10.10">
    <property type="entry name" value="Winged helix-like DNA-binding domain superfamily/Winged helix DNA-binding domain"/>
    <property type="match status" value="1"/>
</dbReference>
<keyword evidence="10" id="KW-1185">Reference proteome</keyword>
<dbReference type="FunFam" id="1.10.10.10:FF:000216">
    <property type="entry name" value="DNA-binding response regulator"/>
    <property type="match status" value="1"/>
</dbReference>
<dbReference type="InterPro" id="IPR049170">
    <property type="entry name" value="GlnR_N"/>
</dbReference>
<protein>
    <submittedName>
        <fullName evidence="9">Response regulator transcription factor</fullName>
    </submittedName>
</protein>
<dbReference type="GO" id="GO:0000156">
    <property type="term" value="F:phosphorelay response regulator activity"/>
    <property type="evidence" value="ECO:0007669"/>
    <property type="project" value="TreeGrafter"/>
</dbReference>
<keyword evidence="5" id="KW-0010">Activator</keyword>
<evidence type="ECO:0000256" key="5">
    <source>
        <dbReference type="ARBA" id="ARBA00023159"/>
    </source>
</evidence>
<keyword evidence="6" id="KW-0804">Transcription</keyword>
<dbReference type="GO" id="GO:0032993">
    <property type="term" value="C:protein-DNA complex"/>
    <property type="evidence" value="ECO:0007669"/>
    <property type="project" value="TreeGrafter"/>
</dbReference>
<proteinExistence type="predicted"/>
<dbReference type="GO" id="GO:0005829">
    <property type="term" value="C:cytosol"/>
    <property type="evidence" value="ECO:0007669"/>
    <property type="project" value="TreeGrafter"/>
</dbReference>
<dbReference type="RefSeq" id="WP_019309682.1">
    <property type="nucleotide sequence ID" value="NZ_CABMOG010000001.1"/>
</dbReference>
<dbReference type="InterPro" id="IPR001867">
    <property type="entry name" value="OmpR/PhoB-type_DNA-bd"/>
</dbReference>
<name>A0AAX2SCI3_KOCRH</name>
<dbReference type="PANTHER" id="PTHR48111:SF16">
    <property type="entry name" value="TRANSCRIPTIONAL REGULATORY PROTEIN GLNR"/>
    <property type="match status" value="1"/>
</dbReference>
<dbReference type="InterPro" id="IPR036388">
    <property type="entry name" value="WH-like_DNA-bd_sf"/>
</dbReference>
<comment type="caution">
    <text evidence="9">The sequence shown here is derived from an EMBL/GenBank/DDBJ whole genome shotgun (WGS) entry which is preliminary data.</text>
</comment>
<evidence type="ECO:0000313" key="10">
    <source>
        <dbReference type="Proteomes" id="UP000298017"/>
    </source>
</evidence>
<dbReference type="GO" id="GO:0006355">
    <property type="term" value="P:regulation of DNA-templated transcription"/>
    <property type="evidence" value="ECO:0007669"/>
    <property type="project" value="InterPro"/>
</dbReference>
<evidence type="ECO:0000259" key="8">
    <source>
        <dbReference type="PROSITE" id="PS51755"/>
    </source>
</evidence>
<gene>
    <name evidence="9" type="ORF">E4P33_00130</name>
</gene>
<dbReference type="Proteomes" id="UP000298017">
    <property type="component" value="Unassembled WGS sequence"/>
</dbReference>
<dbReference type="PROSITE" id="PS51755">
    <property type="entry name" value="OMPR_PHOB"/>
    <property type="match status" value="1"/>
</dbReference>
<evidence type="ECO:0000313" key="9">
    <source>
        <dbReference type="EMBL" id="TFI02969.1"/>
    </source>
</evidence>
<accession>A0AAX2SCI3</accession>
<evidence type="ECO:0000256" key="3">
    <source>
        <dbReference type="ARBA" id="ARBA00023015"/>
    </source>
</evidence>
<dbReference type="Gene3D" id="3.40.50.2300">
    <property type="match status" value="1"/>
</dbReference>
<evidence type="ECO:0000256" key="1">
    <source>
        <dbReference type="ARBA" id="ARBA00022553"/>
    </source>
</evidence>
<evidence type="ECO:0000256" key="6">
    <source>
        <dbReference type="ARBA" id="ARBA00023163"/>
    </source>
</evidence>
<sequence length="229" mass="24068">MSHIALLSPAPGAVDTALPALELLPHTVSVHPLTATGALTGPSRPDVVVLDGTADLVGARNAAQALSAAQRPLPVLLSVTEGGMVAVAASWCVDDVVLSTAGPAEVEARLRLASAGGAAPEPEPEGSVLRAGSLSIDEDSYTVKLAGRALNLTFKEFELLRFLVQHVGRVFTRSQLLSEVWGYDYYGGTRTVDVHIRRLRAKLGSDHEHLITTVRNVGYSFAAGRETSA</sequence>
<dbReference type="AlphaFoldDB" id="A0AAX2SCI3"/>
<dbReference type="GO" id="GO:0000976">
    <property type="term" value="F:transcription cis-regulatory region binding"/>
    <property type="evidence" value="ECO:0007669"/>
    <property type="project" value="TreeGrafter"/>
</dbReference>
<reference evidence="9 10" key="1">
    <citation type="submission" date="2019-03" db="EMBL/GenBank/DDBJ databases">
        <title>Genome Sequencing and Assembly of Various Microbes Isolated from Alder Root Nodule.</title>
        <authorList>
            <person name="Swanson E."/>
            <person name="Sevigny J.L."/>
            <person name="Pesce C."/>
            <person name="Davis I."/>
            <person name="Kleiner V."/>
            <person name="Tisa L."/>
        </authorList>
    </citation>
    <scope>NUCLEOTIDE SEQUENCE [LARGE SCALE GENOMIC DNA]</scope>
    <source>
        <strain evidence="9 10">4R-31</strain>
    </source>
</reference>
<evidence type="ECO:0000256" key="2">
    <source>
        <dbReference type="ARBA" id="ARBA00023012"/>
    </source>
</evidence>
<dbReference type="EMBL" id="SPNK01000001">
    <property type="protein sequence ID" value="TFI02969.1"/>
    <property type="molecule type" value="Genomic_DNA"/>
</dbReference>
<keyword evidence="3" id="KW-0805">Transcription regulation</keyword>
<dbReference type="PANTHER" id="PTHR48111">
    <property type="entry name" value="REGULATOR OF RPOS"/>
    <property type="match status" value="1"/>
</dbReference>
<evidence type="ECO:0000256" key="7">
    <source>
        <dbReference type="PROSITE-ProRule" id="PRU01091"/>
    </source>
</evidence>
<feature type="domain" description="OmpR/PhoB-type" evidence="8">
    <location>
        <begin position="126"/>
        <end position="223"/>
    </location>
</feature>
<keyword evidence="2" id="KW-0902">Two-component regulatory system</keyword>
<dbReference type="SUPFAM" id="SSF46894">
    <property type="entry name" value="C-terminal effector domain of the bipartite response regulators"/>
    <property type="match status" value="1"/>
</dbReference>
<dbReference type="Pfam" id="PF00486">
    <property type="entry name" value="Trans_reg_C"/>
    <property type="match status" value="1"/>
</dbReference>
<feature type="DNA-binding region" description="OmpR/PhoB-type" evidence="7">
    <location>
        <begin position="126"/>
        <end position="223"/>
    </location>
</feature>
<dbReference type="Pfam" id="PF21695">
    <property type="entry name" value="GlnR_1st"/>
    <property type="match status" value="1"/>
</dbReference>
<evidence type="ECO:0000256" key="4">
    <source>
        <dbReference type="ARBA" id="ARBA00023125"/>
    </source>
</evidence>
<dbReference type="CDD" id="cd00383">
    <property type="entry name" value="trans_reg_C"/>
    <property type="match status" value="1"/>
</dbReference>
<keyword evidence="4 7" id="KW-0238">DNA-binding</keyword>
<dbReference type="InterPro" id="IPR016032">
    <property type="entry name" value="Sig_transdc_resp-reg_C-effctor"/>
</dbReference>
<organism evidence="9 10">
    <name type="scientific">Kocuria rhizophila</name>
    <dbReference type="NCBI Taxonomy" id="72000"/>
    <lineage>
        <taxon>Bacteria</taxon>
        <taxon>Bacillati</taxon>
        <taxon>Actinomycetota</taxon>
        <taxon>Actinomycetes</taxon>
        <taxon>Micrococcales</taxon>
        <taxon>Micrococcaceae</taxon>
        <taxon>Kocuria</taxon>
    </lineage>
</organism>
<dbReference type="SMART" id="SM00862">
    <property type="entry name" value="Trans_reg_C"/>
    <property type="match status" value="1"/>
</dbReference>
<dbReference type="InterPro" id="IPR039420">
    <property type="entry name" value="WalR-like"/>
</dbReference>